<dbReference type="EMBL" id="CP036532">
    <property type="protein sequence ID" value="QBK31123.1"/>
    <property type="molecule type" value="Genomic_DNA"/>
</dbReference>
<dbReference type="KEGG" id="rpod:E0E05_11255"/>
<dbReference type="InterPro" id="IPR018356">
    <property type="entry name" value="Tscrpt_reg_HTH_DeoR_CS"/>
</dbReference>
<evidence type="ECO:0000256" key="4">
    <source>
        <dbReference type="ARBA" id="ARBA00023163"/>
    </source>
</evidence>
<evidence type="ECO:0000313" key="6">
    <source>
        <dbReference type="EMBL" id="QBK31123.1"/>
    </source>
</evidence>
<keyword evidence="3" id="KW-0238">DNA-binding</keyword>
<keyword evidence="2" id="KW-0805">Transcription regulation</keyword>
<name>A0A4P6V2J4_9HYPH</name>
<dbReference type="PRINTS" id="PR00037">
    <property type="entry name" value="HTHLACR"/>
</dbReference>
<dbReference type="GO" id="GO:0003700">
    <property type="term" value="F:DNA-binding transcription factor activity"/>
    <property type="evidence" value="ECO:0007669"/>
    <property type="project" value="InterPro"/>
</dbReference>
<dbReference type="InterPro" id="IPR036390">
    <property type="entry name" value="WH_DNA-bd_sf"/>
</dbReference>
<organism evidence="6 7">
    <name type="scientific">Roseitalea porphyridii</name>
    <dbReference type="NCBI Taxonomy" id="1852022"/>
    <lineage>
        <taxon>Bacteria</taxon>
        <taxon>Pseudomonadati</taxon>
        <taxon>Pseudomonadota</taxon>
        <taxon>Alphaproteobacteria</taxon>
        <taxon>Hyphomicrobiales</taxon>
        <taxon>Ahrensiaceae</taxon>
        <taxon>Roseitalea</taxon>
    </lineage>
</organism>
<dbReference type="GeneID" id="90767875"/>
<accession>A0A4P6V2J4</accession>
<dbReference type="RefSeq" id="WP_131616798.1">
    <property type="nucleotide sequence ID" value="NZ_CP036532.1"/>
</dbReference>
<dbReference type="PROSITE" id="PS51000">
    <property type="entry name" value="HTH_DEOR_2"/>
    <property type="match status" value="1"/>
</dbReference>
<evidence type="ECO:0000256" key="3">
    <source>
        <dbReference type="ARBA" id="ARBA00023125"/>
    </source>
</evidence>
<dbReference type="SMART" id="SM00420">
    <property type="entry name" value="HTH_DEOR"/>
    <property type="match status" value="1"/>
</dbReference>
<evidence type="ECO:0000313" key="7">
    <source>
        <dbReference type="Proteomes" id="UP000293719"/>
    </source>
</evidence>
<dbReference type="PANTHER" id="PTHR30363">
    <property type="entry name" value="HTH-TYPE TRANSCRIPTIONAL REGULATOR SRLR-RELATED"/>
    <property type="match status" value="1"/>
</dbReference>
<proteinExistence type="predicted"/>
<dbReference type="AlphaFoldDB" id="A0A4P6V2J4"/>
<dbReference type="Proteomes" id="UP000293719">
    <property type="component" value="Chromosome"/>
</dbReference>
<feature type="domain" description="HTH deoR-type" evidence="5">
    <location>
        <begin position="3"/>
        <end position="58"/>
    </location>
</feature>
<evidence type="ECO:0000259" key="5">
    <source>
        <dbReference type="PROSITE" id="PS51000"/>
    </source>
</evidence>
<dbReference type="InterPro" id="IPR014036">
    <property type="entry name" value="DeoR-like_C"/>
</dbReference>
<reference evidence="6 7" key="1">
    <citation type="journal article" date="2017" name="Int. J. Syst. Evol. Microbiol.">
        <title>Roseitalea porphyridii gen. nov., sp. nov., isolated from a red alga, and reclassification of Hoeflea suaedae Chung et al. 2013 as Pseudohoeflea suaedae gen. nov., comb. nov.</title>
        <authorList>
            <person name="Hyeon J.W."/>
            <person name="Jeong S.E."/>
            <person name="Baek K."/>
            <person name="Jeon C.O."/>
        </authorList>
    </citation>
    <scope>NUCLEOTIDE SEQUENCE [LARGE SCALE GENOMIC DNA]</scope>
    <source>
        <strain evidence="6 7">MA7-20</strain>
    </source>
</reference>
<dbReference type="Pfam" id="PF08220">
    <property type="entry name" value="HTH_DeoR"/>
    <property type="match status" value="1"/>
</dbReference>
<dbReference type="GO" id="GO:0003677">
    <property type="term" value="F:DNA binding"/>
    <property type="evidence" value="ECO:0007669"/>
    <property type="project" value="UniProtKB-KW"/>
</dbReference>
<gene>
    <name evidence="6" type="ORF">E0E05_11255</name>
</gene>
<dbReference type="InterPro" id="IPR050313">
    <property type="entry name" value="Carb_Metab_HTH_regulators"/>
</dbReference>
<evidence type="ECO:0000256" key="2">
    <source>
        <dbReference type="ARBA" id="ARBA00023015"/>
    </source>
</evidence>
<dbReference type="PANTHER" id="PTHR30363:SF4">
    <property type="entry name" value="GLYCEROL-3-PHOSPHATE REGULON REPRESSOR"/>
    <property type="match status" value="1"/>
</dbReference>
<dbReference type="Gene3D" id="1.10.10.10">
    <property type="entry name" value="Winged helix-like DNA-binding domain superfamily/Winged helix DNA-binding domain"/>
    <property type="match status" value="1"/>
</dbReference>
<keyword evidence="4" id="KW-0804">Transcription</keyword>
<dbReference type="InterPro" id="IPR037171">
    <property type="entry name" value="NagB/RpiA_transferase-like"/>
</dbReference>
<dbReference type="Pfam" id="PF00455">
    <property type="entry name" value="DeoRC"/>
    <property type="match status" value="1"/>
</dbReference>
<dbReference type="PROSITE" id="PS00894">
    <property type="entry name" value="HTH_DEOR_1"/>
    <property type="match status" value="1"/>
</dbReference>
<keyword evidence="1" id="KW-0678">Repressor</keyword>
<dbReference type="OrthoDB" id="9814815at2"/>
<dbReference type="SUPFAM" id="SSF100950">
    <property type="entry name" value="NagB/RpiA/CoA transferase-like"/>
    <property type="match status" value="1"/>
</dbReference>
<dbReference type="InterPro" id="IPR036388">
    <property type="entry name" value="WH-like_DNA-bd_sf"/>
</dbReference>
<sequence>MASGLRRNDILSVLRGSGQATVEELARRFAVTEQTIRRDLAELAAAGRIERVHGGAALRSGVANIVYEERRGLNAGAKDRIGALVARHVPANASLFINIGTTTEAVARHLVDRGPLTVVTNNINVASILAPNEGCEIIVTGGVLRRADGGLVGDLASQTIGQFKVDIAIIGASALDEAGDLYDFDLREVHVSRAIIANARAVFLVADASKFDRAAPVCIASMADVDAVFSDRALPPALARSCARWGTAVHVANGQGADA</sequence>
<dbReference type="SUPFAM" id="SSF46785">
    <property type="entry name" value="Winged helix' DNA-binding domain"/>
    <property type="match status" value="1"/>
</dbReference>
<protein>
    <submittedName>
        <fullName evidence="6">DeoR/GlpR transcriptional regulator</fullName>
    </submittedName>
</protein>
<evidence type="ECO:0000256" key="1">
    <source>
        <dbReference type="ARBA" id="ARBA00022491"/>
    </source>
</evidence>
<keyword evidence="7" id="KW-1185">Reference proteome</keyword>
<dbReference type="SMART" id="SM01134">
    <property type="entry name" value="DeoRC"/>
    <property type="match status" value="1"/>
</dbReference>
<dbReference type="InterPro" id="IPR001034">
    <property type="entry name" value="DeoR_HTH"/>
</dbReference>
<dbReference type="Gene3D" id="3.40.50.1360">
    <property type="match status" value="1"/>
</dbReference>